<keyword evidence="2" id="KW-0285">Flavoprotein</keyword>
<evidence type="ECO:0000256" key="3">
    <source>
        <dbReference type="ARBA" id="ARBA00022827"/>
    </source>
</evidence>
<reference evidence="8" key="1">
    <citation type="submission" date="2022-10" db="EMBL/GenBank/DDBJ databases">
        <title>The complete genomes of actinobacterial strains from the NBC collection.</title>
        <authorList>
            <person name="Joergensen T.S."/>
            <person name="Alvarez Arevalo M."/>
            <person name="Sterndorff E.B."/>
            <person name="Faurdal D."/>
            <person name="Vuksanovic O."/>
            <person name="Mourched A.-S."/>
            <person name="Charusanti P."/>
            <person name="Shaw S."/>
            <person name="Blin K."/>
            <person name="Weber T."/>
        </authorList>
    </citation>
    <scope>NUCLEOTIDE SEQUENCE</scope>
    <source>
        <strain evidence="8">NBC_00119</strain>
    </source>
</reference>
<feature type="domain" description="FAD/NAD(P)-binding" evidence="6">
    <location>
        <begin position="5"/>
        <end position="305"/>
    </location>
</feature>
<dbReference type="PANTHER" id="PTHR43557">
    <property type="entry name" value="APOPTOSIS-INDUCING FACTOR 1"/>
    <property type="match status" value="1"/>
</dbReference>
<dbReference type="Gene3D" id="3.30.390.30">
    <property type="match status" value="1"/>
</dbReference>
<dbReference type="Pfam" id="PF07992">
    <property type="entry name" value="Pyr_redox_2"/>
    <property type="match status" value="1"/>
</dbReference>
<dbReference type="InterPro" id="IPR050446">
    <property type="entry name" value="FAD-oxidoreductase/Apoptosis"/>
</dbReference>
<feature type="region of interest" description="Disordered" evidence="5">
    <location>
        <begin position="390"/>
        <end position="438"/>
    </location>
</feature>
<evidence type="ECO:0000256" key="1">
    <source>
        <dbReference type="ARBA" id="ARBA00001974"/>
    </source>
</evidence>
<accession>A0AAU1U5H4</accession>
<evidence type="ECO:0000313" key="8">
    <source>
        <dbReference type="EMBL" id="WTS12675.1"/>
    </source>
</evidence>
<sequence>MASQSVVVVGAGQAGLETAAALRGRGYEGRITLIGDEPAGPCDRPPLSKGYLAGNVPAGDIALRPASFYAAQDIELLSGDKVASLDRERRTVLLESGLRLPYGALVLATGCRPRTLPVPGASLTGVLTLRGLADAEDLRLRLSGPPRSVVVVGAGFIGLEVAATARGLGHEVTVVEAQPRALARALTPQMSAHVVDGHRAQGVRVLLGREVSALYGDAEGRVQVMELGDGERIAADLVVVGVGVLPNTDLALTADLVVGDGIVVDELLRTEDPDIYAVGDCARFPSPHAGRHLRLESVQNATDQARCAAAGICGEPYAYTAVPWFWSEQFAMRLQMAGLTAGHDETVTVGDPEDGRFSVLCFRGGRLIGVESVNRPADHGIARRLLTHGTDLPPAAAREPGFDLKKLPRTPAGSQNSPTSPTPSPSRSTTQERLSIHA</sequence>
<feature type="domain" description="Reductase C-terminal" evidence="7">
    <location>
        <begin position="324"/>
        <end position="407"/>
    </location>
</feature>
<keyword evidence="4" id="KW-0560">Oxidoreductase</keyword>
<evidence type="ECO:0000259" key="7">
    <source>
        <dbReference type="Pfam" id="PF14759"/>
    </source>
</evidence>
<dbReference type="EMBL" id="CP108195">
    <property type="protein sequence ID" value="WTS12675.1"/>
    <property type="molecule type" value="Genomic_DNA"/>
</dbReference>
<comment type="cofactor">
    <cofactor evidence="1">
        <name>FAD</name>
        <dbReference type="ChEBI" id="CHEBI:57692"/>
    </cofactor>
</comment>
<dbReference type="InterPro" id="IPR023753">
    <property type="entry name" value="FAD/NAD-binding_dom"/>
</dbReference>
<evidence type="ECO:0000256" key="5">
    <source>
        <dbReference type="SAM" id="MobiDB-lite"/>
    </source>
</evidence>
<dbReference type="PANTHER" id="PTHR43557:SF2">
    <property type="entry name" value="RIESKE DOMAIN-CONTAINING PROTEIN-RELATED"/>
    <property type="match status" value="1"/>
</dbReference>
<dbReference type="SUPFAM" id="SSF55424">
    <property type="entry name" value="FAD/NAD-linked reductases, dimerisation (C-terminal) domain"/>
    <property type="match status" value="1"/>
</dbReference>
<dbReference type="InterPro" id="IPR016156">
    <property type="entry name" value="FAD/NAD-linked_Rdtase_dimer_sf"/>
</dbReference>
<dbReference type="Pfam" id="PF14759">
    <property type="entry name" value="Reductase_C"/>
    <property type="match status" value="1"/>
</dbReference>
<evidence type="ECO:0000259" key="6">
    <source>
        <dbReference type="Pfam" id="PF07992"/>
    </source>
</evidence>
<dbReference type="InterPro" id="IPR036188">
    <property type="entry name" value="FAD/NAD-bd_sf"/>
</dbReference>
<evidence type="ECO:0000256" key="2">
    <source>
        <dbReference type="ARBA" id="ARBA00022630"/>
    </source>
</evidence>
<dbReference type="GO" id="GO:0016651">
    <property type="term" value="F:oxidoreductase activity, acting on NAD(P)H"/>
    <property type="evidence" value="ECO:0007669"/>
    <property type="project" value="TreeGrafter"/>
</dbReference>
<organism evidence="8">
    <name type="scientific">Streptomyces sp. NBC_00119</name>
    <dbReference type="NCBI Taxonomy" id="2975659"/>
    <lineage>
        <taxon>Bacteria</taxon>
        <taxon>Bacillati</taxon>
        <taxon>Actinomycetota</taxon>
        <taxon>Actinomycetes</taxon>
        <taxon>Kitasatosporales</taxon>
        <taxon>Streptomycetaceae</taxon>
        <taxon>Streptomyces</taxon>
    </lineage>
</organism>
<dbReference type="PRINTS" id="PR00411">
    <property type="entry name" value="PNDRDTASEI"/>
</dbReference>
<protein>
    <submittedName>
        <fullName evidence="8">FAD-dependent oxidoreductase</fullName>
    </submittedName>
</protein>
<evidence type="ECO:0000256" key="4">
    <source>
        <dbReference type="ARBA" id="ARBA00023002"/>
    </source>
</evidence>
<proteinExistence type="predicted"/>
<dbReference type="SUPFAM" id="SSF51905">
    <property type="entry name" value="FAD/NAD(P)-binding domain"/>
    <property type="match status" value="1"/>
</dbReference>
<gene>
    <name evidence="8" type="ORF">OHU69_17475</name>
</gene>
<dbReference type="GO" id="GO:0005737">
    <property type="term" value="C:cytoplasm"/>
    <property type="evidence" value="ECO:0007669"/>
    <property type="project" value="TreeGrafter"/>
</dbReference>
<dbReference type="Gene3D" id="3.50.50.60">
    <property type="entry name" value="FAD/NAD(P)-binding domain"/>
    <property type="match status" value="2"/>
</dbReference>
<dbReference type="InterPro" id="IPR028202">
    <property type="entry name" value="Reductase_C"/>
</dbReference>
<keyword evidence="3" id="KW-0274">FAD</keyword>
<dbReference type="PRINTS" id="PR00368">
    <property type="entry name" value="FADPNR"/>
</dbReference>
<dbReference type="AlphaFoldDB" id="A0AAU1U5H4"/>
<name>A0AAU1U5H4_9ACTN</name>